<dbReference type="OrthoDB" id="3180973at2"/>
<dbReference type="GO" id="GO:0005886">
    <property type="term" value="C:plasma membrane"/>
    <property type="evidence" value="ECO:0007669"/>
    <property type="project" value="UniProtKB-SubCell"/>
</dbReference>
<dbReference type="GeneID" id="83004503"/>
<dbReference type="Gene3D" id="3.30.70.120">
    <property type="match status" value="1"/>
</dbReference>
<dbReference type="CDD" id="cd16380">
    <property type="entry name" value="YitT_C"/>
    <property type="match status" value="1"/>
</dbReference>
<dbReference type="InterPro" id="IPR019264">
    <property type="entry name" value="DUF2179"/>
</dbReference>
<evidence type="ECO:0000256" key="2">
    <source>
        <dbReference type="ARBA" id="ARBA00022475"/>
    </source>
</evidence>
<keyword evidence="9" id="KW-1185">Reference proteome</keyword>
<dbReference type="PANTHER" id="PTHR33545">
    <property type="entry name" value="UPF0750 MEMBRANE PROTEIN YITT-RELATED"/>
    <property type="match status" value="1"/>
</dbReference>
<comment type="caution">
    <text evidence="8">The sequence shown here is derived from an EMBL/GenBank/DDBJ whole genome shotgun (WGS) entry which is preliminary data.</text>
</comment>
<dbReference type="STRING" id="1776384.GCA_900086585_02147"/>
<protein>
    <submittedName>
        <fullName evidence="8">YitT family protein</fullName>
    </submittedName>
</protein>
<feature type="transmembrane region" description="Helical" evidence="6">
    <location>
        <begin position="58"/>
        <end position="81"/>
    </location>
</feature>
<comment type="subcellular location">
    <subcellularLocation>
        <location evidence="1">Cell membrane</location>
        <topology evidence="1">Multi-pass membrane protein</topology>
    </subcellularLocation>
</comment>
<dbReference type="InterPro" id="IPR015867">
    <property type="entry name" value="N-reg_PII/ATP_PRibTrfase_C"/>
</dbReference>
<accession>A0A415DY48</accession>
<evidence type="ECO:0000256" key="6">
    <source>
        <dbReference type="SAM" id="Phobius"/>
    </source>
</evidence>
<evidence type="ECO:0000256" key="3">
    <source>
        <dbReference type="ARBA" id="ARBA00022692"/>
    </source>
</evidence>
<proteinExistence type="predicted"/>
<dbReference type="PIRSF" id="PIRSF006483">
    <property type="entry name" value="Membrane_protein_YitT"/>
    <property type="match status" value="1"/>
</dbReference>
<keyword evidence="3 6" id="KW-0812">Transmembrane</keyword>
<evidence type="ECO:0000313" key="8">
    <source>
        <dbReference type="EMBL" id="RHJ85783.1"/>
    </source>
</evidence>
<feature type="transmembrane region" description="Helical" evidence="6">
    <location>
        <begin position="12"/>
        <end position="38"/>
    </location>
</feature>
<dbReference type="AlphaFoldDB" id="A0A415DY48"/>
<evidence type="ECO:0000256" key="5">
    <source>
        <dbReference type="ARBA" id="ARBA00023136"/>
    </source>
</evidence>
<organism evidence="8 9">
    <name type="scientific">Emergencia timonensis</name>
    <dbReference type="NCBI Taxonomy" id="1776384"/>
    <lineage>
        <taxon>Bacteria</taxon>
        <taxon>Bacillati</taxon>
        <taxon>Bacillota</taxon>
        <taxon>Clostridia</taxon>
        <taxon>Peptostreptococcales</taxon>
        <taxon>Anaerovoracaceae</taxon>
        <taxon>Emergencia</taxon>
    </lineage>
</organism>
<evidence type="ECO:0000313" key="9">
    <source>
        <dbReference type="Proteomes" id="UP000284841"/>
    </source>
</evidence>
<name>A0A415DY48_9FIRM</name>
<dbReference type="Pfam" id="PF02588">
    <property type="entry name" value="YitT_membrane"/>
    <property type="match status" value="1"/>
</dbReference>
<feature type="domain" description="DUF2179" evidence="7">
    <location>
        <begin position="230"/>
        <end position="284"/>
    </location>
</feature>
<reference evidence="8 9" key="1">
    <citation type="submission" date="2018-08" db="EMBL/GenBank/DDBJ databases">
        <title>A genome reference for cultivated species of the human gut microbiota.</title>
        <authorList>
            <person name="Zou Y."/>
            <person name="Xue W."/>
            <person name="Luo G."/>
        </authorList>
    </citation>
    <scope>NUCLEOTIDE SEQUENCE [LARGE SCALE GENOMIC DNA]</scope>
    <source>
        <strain evidence="8 9">AM07-24</strain>
    </source>
</reference>
<dbReference type="EMBL" id="QRMS01000004">
    <property type="protein sequence ID" value="RHJ85783.1"/>
    <property type="molecule type" value="Genomic_DNA"/>
</dbReference>
<keyword evidence="2" id="KW-1003">Cell membrane</keyword>
<evidence type="ECO:0000256" key="1">
    <source>
        <dbReference type="ARBA" id="ARBA00004651"/>
    </source>
</evidence>
<evidence type="ECO:0000256" key="4">
    <source>
        <dbReference type="ARBA" id="ARBA00022989"/>
    </source>
</evidence>
<dbReference type="InterPro" id="IPR051461">
    <property type="entry name" value="UPF0750_membrane"/>
</dbReference>
<dbReference type="RefSeq" id="WP_067537786.1">
    <property type="nucleotide sequence ID" value="NZ_AP025567.1"/>
</dbReference>
<dbReference type="Pfam" id="PF10035">
    <property type="entry name" value="DUF2179"/>
    <property type="match status" value="1"/>
</dbReference>
<feature type="transmembrane region" description="Helical" evidence="6">
    <location>
        <begin position="170"/>
        <end position="198"/>
    </location>
</feature>
<keyword evidence="4 6" id="KW-1133">Transmembrane helix</keyword>
<evidence type="ECO:0000259" key="7">
    <source>
        <dbReference type="Pfam" id="PF10035"/>
    </source>
</evidence>
<dbReference type="PANTHER" id="PTHR33545:SF5">
    <property type="entry name" value="UPF0750 MEMBRANE PROTEIN YITT"/>
    <property type="match status" value="1"/>
</dbReference>
<keyword evidence="5 6" id="KW-0472">Membrane</keyword>
<gene>
    <name evidence="8" type="ORF">DW099_13115</name>
</gene>
<dbReference type="Proteomes" id="UP000284841">
    <property type="component" value="Unassembled WGS sequence"/>
</dbReference>
<dbReference type="InterPro" id="IPR003740">
    <property type="entry name" value="YitT"/>
</dbReference>
<feature type="transmembrane region" description="Helical" evidence="6">
    <location>
        <begin position="88"/>
        <end position="108"/>
    </location>
</feature>
<sequence>MSRAIVKKEAKRYAIVIFGAFLFSVGMNCFIVPLNLYSSGVLGIAQIIRTLLQQSAGLHFQMDIAGVLNFVFNLPLFFIAYKTMSKNFFVKTLLSVIVQTVFMTFLPIPAEPILEDMLANCIIGGVMGGIGMGLTLQCSGCGGGMDILGVYFTKKFENFSVGKLSLLINAVLYLLCAVLFDLEIAIYSILFLACLTLVTDRAHYQNINVTCMVFSKAKDIEGAIMEEMGRGVTVWDGMGAYTSEHTRIMTVVINKYEVNHLKAIVKSRDARAFLIFFEGTHVSGNFEKRL</sequence>